<dbReference type="Pfam" id="PF13556">
    <property type="entry name" value="HTH_30"/>
    <property type="match status" value="1"/>
</dbReference>
<evidence type="ECO:0000313" key="5">
    <source>
        <dbReference type="Proteomes" id="UP000217676"/>
    </source>
</evidence>
<dbReference type="Proteomes" id="UP000217676">
    <property type="component" value="Chromosome"/>
</dbReference>
<feature type="region of interest" description="Disordered" evidence="1">
    <location>
        <begin position="377"/>
        <end position="398"/>
    </location>
</feature>
<dbReference type="InterPro" id="IPR025751">
    <property type="entry name" value="RsbRD_N_dom"/>
</dbReference>
<protein>
    <submittedName>
        <fullName evidence="4">Uncharacterized protein</fullName>
    </submittedName>
</protein>
<reference evidence="4 5" key="1">
    <citation type="journal article" date="2016" name="Genome Announc.">
        <title>Complete Genome Sequence of Thiostrepton-Producing Streptomyces laurentii ATCC 31255.</title>
        <authorList>
            <person name="Doi K."/>
            <person name="Fujino Y."/>
            <person name="Nagayoshi Y."/>
            <person name="Ohshima T."/>
            <person name="Ogata S."/>
        </authorList>
    </citation>
    <scope>NUCLEOTIDE SEQUENCE [LARGE SCALE GENOMIC DNA]</scope>
    <source>
        <strain evidence="4 5">ATCC 31255</strain>
    </source>
</reference>
<feature type="domain" description="RsbT co-antagonist protein RsbRD N-terminal" evidence="3">
    <location>
        <begin position="21"/>
        <end position="149"/>
    </location>
</feature>
<organism evidence="4 5">
    <name type="scientific">Streptomyces laurentii</name>
    <dbReference type="NCBI Taxonomy" id="39478"/>
    <lineage>
        <taxon>Bacteria</taxon>
        <taxon>Bacillati</taxon>
        <taxon>Actinomycetota</taxon>
        <taxon>Actinomycetes</taxon>
        <taxon>Kitasatosporales</taxon>
        <taxon>Streptomycetaceae</taxon>
        <taxon>Streptomyces</taxon>
    </lineage>
</organism>
<feature type="compositionally biased region" description="Low complexity" evidence="1">
    <location>
        <begin position="377"/>
        <end position="387"/>
    </location>
</feature>
<dbReference type="InterPro" id="IPR042070">
    <property type="entry name" value="PucR_C-HTH_sf"/>
</dbReference>
<proteinExistence type="predicted"/>
<dbReference type="Gene3D" id="1.10.10.2840">
    <property type="entry name" value="PucR C-terminal helix-turn-helix domain"/>
    <property type="match status" value="1"/>
</dbReference>
<accession>A0A169PQ66</accession>
<gene>
    <name evidence="4" type="ORF">SLA_7427</name>
</gene>
<evidence type="ECO:0000313" key="4">
    <source>
        <dbReference type="EMBL" id="BAU88293.1"/>
    </source>
</evidence>
<name>A0A169PQ66_STRLU</name>
<evidence type="ECO:0000259" key="3">
    <source>
        <dbReference type="Pfam" id="PF14361"/>
    </source>
</evidence>
<dbReference type="AlphaFoldDB" id="A0A169PQ66"/>
<dbReference type="KEGG" id="slau:SLA_7427"/>
<feature type="domain" description="PucR C-terminal helix-turn-helix" evidence="2">
    <location>
        <begin position="313"/>
        <end position="362"/>
    </location>
</feature>
<dbReference type="Pfam" id="PF14361">
    <property type="entry name" value="RsbRD_N"/>
    <property type="match status" value="1"/>
</dbReference>
<keyword evidence="5" id="KW-1185">Reference proteome</keyword>
<dbReference type="InterPro" id="IPR025736">
    <property type="entry name" value="PucR_C-HTH_dom"/>
</dbReference>
<sequence length="398" mass="40691">MRREDWGGVVDLIERVVGEEDLLASVVGGVRATVREVAVLPAADIAGHTRALLAAATRALAAGRGPTEAELSFVEELAHTRARQGVPIEAVLGAIHVAERAIWSRARDTAAGSGIDAGLLLDARELYDDWAEAVRARLIRAHREAVAAGSHAPAAERDLTVLRRLLVGGSAAGLAAAEAGLPVGGGLWVLVARPGEHGLEQSLREQAAQALVAHVDGLLVAVLTRAPAVRAAGGTAGVAGPAEPEELSGARRLALAALTAAESTGRTGAVHVADVAVLAAVADRADLAAMLTDRHRAAWTALGAQARPVALAVRAWLEAGREVGAAAGRLFVHPNTVRNRVQRFAEATGIDPFDTFGAMNAWWLCCTWLAAVEGAPAGPASGSPAGTGPSGAGSFPRG</sequence>
<dbReference type="EMBL" id="AP017424">
    <property type="protein sequence ID" value="BAU88293.1"/>
    <property type="molecule type" value="Genomic_DNA"/>
</dbReference>
<evidence type="ECO:0000259" key="2">
    <source>
        <dbReference type="Pfam" id="PF13556"/>
    </source>
</evidence>
<evidence type="ECO:0000256" key="1">
    <source>
        <dbReference type="SAM" id="MobiDB-lite"/>
    </source>
</evidence>